<reference evidence="3 4" key="1">
    <citation type="submission" date="2010-05" db="EMBL/GenBank/DDBJ databases">
        <title>The Genome Sequence of Thecamonas trahens ATCC 50062.</title>
        <authorList>
            <consortium name="The Broad Institute Genome Sequencing Platform"/>
            <person name="Russ C."/>
            <person name="Cuomo C."/>
            <person name="Shea T."/>
            <person name="Young S.K."/>
            <person name="Zeng Q."/>
            <person name="Koehrsen M."/>
            <person name="Haas B."/>
            <person name="Borodovsky M."/>
            <person name="Guigo R."/>
            <person name="Alvarado L."/>
            <person name="Berlin A."/>
            <person name="Bochicchio J."/>
            <person name="Borenstein D."/>
            <person name="Chapman S."/>
            <person name="Chen Z."/>
            <person name="Freedman E."/>
            <person name="Gellesch M."/>
            <person name="Goldberg J."/>
            <person name="Griggs A."/>
            <person name="Gujja S."/>
            <person name="Heilman E."/>
            <person name="Heiman D."/>
            <person name="Hepburn T."/>
            <person name="Howarth C."/>
            <person name="Jen D."/>
            <person name="Larson L."/>
            <person name="Mehta T."/>
            <person name="Park D."/>
            <person name="Pearson M."/>
            <person name="Roberts A."/>
            <person name="Saif S."/>
            <person name="Shenoy N."/>
            <person name="Sisk P."/>
            <person name="Stolte C."/>
            <person name="Sykes S."/>
            <person name="Thomson T."/>
            <person name="Walk T."/>
            <person name="White J."/>
            <person name="Yandava C."/>
            <person name="Burger G."/>
            <person name="Gray M.W."/>
            <person name="Holland P.W.H."/>
            <person name="King N."/>
            <person name="Lang F.B.F."/>
            <person name="Roger A.J."/>
            <person name="Ruiz-Trillo I."/>
            <person name="Lander E."/>
            <person name="Nusbaum C."/>
        </authorList>
    </citation>
    <scope>NUCLEOTIDE SEQUENCE [LARGE SCALE GENOMIC DNA]</scope>
    <source>
        <strain evidence="3 4">ATCC 50062</strain>
    </source>
</reference>
<dbReference type="EMBL" id="GL349511">
    <property type="protein sequence ID" value="KNC55957.1"/>
    <property type="molecule type" value="Genomic_DNA"/>
</dbReference>
<dbReference type="RefSeq" id="XP_013752698.1">
    <property type="nucleotide sequence ID" value="XM_013897244.1"/>
</dbReference>
<dbReference type="InterPro" id="IPR037696">
    <property type="entry name" value="CCDC77"/>
</dbReference>
<evidence type="ECO:0000256" key="1">
    <source>
        <dbReference type="SAM" id="Coils"/>
    </source>
</evidence>
<protein>
    <submittedName>
        <fullName evidence="3">CCDC77 protein</fullName>
    </submittedName>
</protein>
<keyword evidence="1" id="KW-0175">Coiled coil</keyword>
<feature type="region of interest" description="Disordered" evidence="2">
    <location>
        <begin position="140"/>
        <end position="194"/>
    </location>
</feature>
<dbReference type="GeneID" id="25569394"/>
<dbReference type="OrthoDB" id="191169at2759"/>
<feature type="coiled-coil region" evidence="1">
    <location>
        <begin position="300"/>
        <end position="424"/>
    </location>
</feature>
<accession>A0A0L0DUS8</accession>
<evidence type="ECO:0000256" key="2">
    <source>
        <dbReference type="SAM" id="MobiDB-lite"/>
    </source>
</evidence>
<dbReference type="eggNOG" id="ENOG502QT8A">
    <property type="taxonomic scope" value="Eukaryota"/>
</dbReference>
<dbReference type="STRING" id="461836.A0A0L0DUS8"/>
<dbReference type="PANTHER" id="PTHR22091">
    <property type="entry name" value="COILED-COIL DOMAIN-CONTAINING PROTEIN 77"/>
    <property type="match status" value="1"/>
</dbReference>
<evidence type="ECO:0000313" key="4">
    <source>
        <dbReference type="Proteomes" id="UP000054408"/>
    </source>
</evidence>
<evidence type="ECO:0000313" key="3">
    <source>
        <dbReference type="EMBL" id="KNC55957.1"/>
    </source>
</evidence>
<organism evidence="3 4">
    <name type="scientific">Thecamonas trahens ATCC 50062</name>
    <dbReference type="NCBI Taxonomy" id="461836"/>
    <lineage>
        <taxon>Eukaryota</taxon>
        <taxon>Apusozoa</taxon>
        <taxon>Apusomonadida</taxon>
        <taxon>Apusomonadidae</taxon>
        <taxon>Thecamonas</taxon>
    </lineage>
</organism>
<gene>
    <name evidence="3" type="ORF">AMSG_11433</name>
</gene>
<sequence>MSTAESLPLSHSLLNYYRARIEEFEAERALLIRKIEQCDVSHEVMHRTQWESRKKAEEIESLQRALNEAHLYVYDERQQLLQVYAENDEMRVQELEDRRKIKQLLALTKPVASEVTYMPGREPVRMRRFLGADADVEAADATDGAGAGTGASDENNKPMGSSTWSAAAESRKAPHVEAPPRAPHPGSAVPPGARKSGVRVLRTVYMPNDENDTLLLTIETLRAQVAERDQLLAETKAAYKEDRARLLEEAEVRRLHDAAKIDELLKANASLQALLTANTKEYLTFRHNAQMTQRLMKEDNEALLDANKRLRYEAQDANSRARLESKVAAKSASAAGKEVAAQLRATAKAAKAAAAKAEAARSADAEASSAKIKALTERVNMLSNELGRESKRWALEKEGYVNQVQQLKDELARSQATLWRVQAEAAGNGADDYELEVLNAALATAGRSKAVVGGLNRLKARVRAMEAAAADQ</sequence>
<dbReference type="AlphaFoldDB" id="A0A0L0DUS8"/>
<dbReference type="PANTHER" id="PTHR22091:SF1">
    <property type="entry name" value="COILED-COIL DOMAIN-CONTAINING PROTEIN 77"/>
    <property type="match status" value="1"/>
</dbReference>
<dbReference type="OMA" id="HLSHMYR"/>
<dbReference type="Proteomes" id="UP000054408">
    <property type="component" value="Unassembled WGS sequence"/>
</dbReference>
<keyword evidence="4" id="KW-1185">Reference proteome</keyword>
<name>A0A0L0DUS8_THETB</name>
<proteinExistence type="predicted"/>